<dbReference type="EMBL" id="LQZT01000007">
    <property type="protein sequence ID" value="OCW58381.1"/>
    <property type="molecule type" value="Genomic_DNA"/>
</dbReference>
<accession>A0A1C1YXY3</accession>
<name>A0A1C1YXY3_9HYPH</name>
<evidence type="ECO:0000313" key="2">
    <source>
        <dbReference type="Proteomes" id="UP000094795"/>
    </source>
</evidence>
<proteinExistence type="predicted"/>
<dbReference type="STRING" id="1480615.AWJ14_13705"/>
<protein>
    <submittedName>
        <fullName evidence="1">Uncharacterized protein</fullName>
    </submittedName>
</protein>
<dbReference type="Proteomes" id="UP000094795">
    <property type="component" value="Unassembled WGS sequence"/>
</dbReference>
<organism evidence="1 2">
    <name type="scientific">Hoeflea olei</name>
    <dbReference type="NCBI Taxonomy" id="1480615"/>
    <lineage>
        <taxon>Bacteria</taxon>
        <taxon>Pseudomonadati</taxon>
        <taxon>Pseudomonadota</taxon>
        <taxon>Alphaproteobacteria</taxon>
        <taxon>Hyphomicrobiales</taxon>
        <taxon>Rhizobiaceae</taxon>
        <taxon>Hoeflea</taxon>
    </lineage>
</organism>
<gene>
    <name evidence="1" type="ORF">AWJ14_13705</name>
</gene>
<comment type="caution">
    <text evidence="1">The sequence shown here is derived from an EMBL/GenBank/DDBJ whole genome shotgun (WGS) entry which is preliminary data.</text>
</comment>
<dbReference type="OrthoDB" id="1115380at2"/>
<evidence type="ECO:0000313" key="1">
    <source>
        <dbReference type="EMBL" id="OCW58381.1"/>
    </source>
</evidence>
<reference evidence="1 2" key="1">
    <citation type="submission" date="2015-12" db="EMBL/GenBank/DDBJ databases">
        <authorList>
            <person name="Shamseldin A."/>
            <person name="Moawad H."/>
            <person name="Abd El-Rahim W.M."/>
            <person name="Sadowsky M.J."/>
        </authorList>
    </citation>
    <scope>NUCLEOTIDE SEQUENCE [LARGE SCALE GENOMIC DNA]</scope>
    <source>
        <strain evidence="1 2">JC234</strain>
    </source>
</reference>
<sequence length="263" mass="26267">MIHFADTVTKIGAEAEAQVLVCGSHGGLYPGYLAAKAGVKAVILNDAGVGRDAAGIGSLAYLADRGIAAATVGHVSCRIGDAADMAARGRITHVNAIAAALGVTVGEACTSAAEKLDAGPVASRADPGTVSEARSLHSGGARRIVLIDSASLVKPEDKGQIVVTGSHGGLLGGNDFLALQVDAFAGVFHDAGIGIDEAGTTRLPALDRRGIAGLTVDGASARIGDARSVLEDGVISRVNATARAHGAVPGERLIDRLTVWAAG</sequence>
<dbReference type="AlphaFoldDB" id="A0A1C1YXY3"/>
<dbReference type="RefSeq" id="WP_066176682.1">
    <property type="nucleotide sequence ID" value="NZ_LQZT01000007.1"/>
</dbReference>
<keyword evidence="2" id="KW-1185">Reference proteome</keyword>